<comment type="caution">
    <text evidence="1">The sequence shown here is derived from an EMBL/GenBank/DDBJ whole genome shotgun (WGS) entry which is preliminary data.</text>
</comment>
<protein>
    <submittedName>
        <fullName evidence="1">HAD domain-containing protein</fullName>
    </submittedName>
</protein>
<dbReference type="Proteomes" id="UP001596103">
    <property type="component" value="Unassembled WGS sequence"/>
</dbReference>
<evidence type="ECO:0000313" key="1">
    <source>
        <dbReference type="EMBL" id="MFC5431080.1"/>
    </source>
</evidence>
<sequence>MLTGPPGELPNVPPLRRVGGHVLYLDFDGVLHPHNVYAKRDSGPFLVGYPGHELFEHCALLEEVLEPYPELRIVLSTSWVRHYRSVSHVARRLTHGLKARVVGGTFTGAWMFRRLCTRREACKSGATCCAASRKRGLH</sequence>
<evidence type="ECO:0000313" key="2">
    <source>
        <dbReference type="Proteomes" id="UP001596103"/>
    </source>
</evidence>
<proteinExistence type="predicted"/>
<keyword evidence="2" id="KW-1185">Reference proteome</keyword>
<gene>
    <name evidence="1" type="ORF">ACFPTO_20075</name>
</gene>
<dbReference type="Pfam" id="PF18143">
    <property type="entry name" value="HAD_SAK_2"/>
    <property type="match status" value="1"/>
</dbReference>
<dbReference type="RefSeq" id="WP_377714054.1">
    <property type="nucleotide sequence ID" value="NZ_JBHSMP010000028.1"/>
</dbReference>
<name>A0ABW0JDW0_9BURK</name>
<reference evidence="2" key="1">
    <citation type="journal article" date="2019" name="Int. J. Syst. Evol. Microbiol.">
        <title>The Global Catalogue of Microorganisms (GCM) 10K type strain sequencing project: providing services to taxonomists for standard genome sequencing and annotation.</title>
        <authorList>
            <consortium name="The Broad Institute Genomics Platform"/>
            <consortium name="The Broad Institute Genome Sequencing Center for Infectious Disease"/>
            <person name="Wu L."/>
            <person name="Ma J."/>
        </authorList>
    </citation>
    <scope>NUCLEOTIDE SEQUENCE [LARGE SCALE GENOMIC DNA]</scope>
    <source>
        <strain evidence="2">CCUG 56042</strain>
    </source>
</reference>
<organism evidence="1 2">
    <name type="scientific">Paraburkholderia denitrificans</name>
    <dbReference type="NCBI Taxonomy" id="694025"/>
    <lineage>
        <taxon>Bacteria</taxon>
        <taxon>Pseudomonadati</taxon>
        <taxon>Pseudomonadota</taxon>
        <taxon>Betaproteobacteria</taxon>
        <taxon>Burkholderiales</taxon>
        <taxon>Burkholderiaceae</taxon>
        <taxon>Paraburkholderia</taxon>
    </lineage>
</organism>
<dbReference type="EMBL" id="JBHSMP010000028">
    <property type="protein sequence ID" value="MFC5431080.1"/>
    <property type="molecule type" value="Genomic_DNA"/>
</dbReference>
<accession>A0ABW0JDW0</accession>